<evidence type="ECO:0000313" key="1">
    <source>
        <dbReference type="EMBL" id="QHT60831.1"/>
    </source>
</evidence>
<dbReference type="EMBL" id="CP048209">
    <property type="protein sequence ID" value="QHT60831.1"/>
    <property type="molecule type" value="Genomic_DNA"/>
</dbReference>
<proteinExistence type="predicted"/>
<dbReference type="KEGG" id="plyc:GXP70_13315"/>
<dbReference type="AlphaFoldDB" id="A0A6C0FZD1"/>
<dbReference type="Gene3D" id="1.20.1420.60">
    <property type="match status" value="1"/>
</dbReference>
<evidence type="ECO:0008006" key="3">
    <source>
        <dbReference type="Google" id="ProtNLM"/>
    </source>
</evidence>
<keyword evidence="2" id="KW-1185">Reference proteome</keyword>
<gene>
    <name evidence="1" type="ORF">GXP70_13315</name>
</gene>
<evidence type="ECO:0000313" key="2">
    <source>
        <dbReference type="Proteomes" id="UP000476064"/>
    </source>
</evidence>
<reference evidence="1 2" key="1">
    <citation type="submission" date="2020-01" db="EMBL/GenBank/DDBJ databases">
        <title>Paenibacillus sp. nov., isolated from tomato rhizosphere.</title>
        <authorList>
            <person name="Weon H.-Y."/>
            <person name="Lee S.A."/>
        </authorList>
    </citation>
    <scope>NUCLEOTIDE SEQUENCE [LARGE SCALE GENOMIC DNA]</scope>
    <source>
        <strain evidence="1 2">12200R-189</strain>
    </source>
</reference>
<organism evidence="1 2">
    <name type="scientific">Paenibacillus lycopersici</name>
    <dbReference type="NCBI Taxonomy" id="2704462"/>
    <lineage>
        <taxon>Bacteria</taxon>
        <taxon>Bacillati</taxon>
        <taxon>Bacillota</taxon>
        <taxon>Bacilli</taxon>
        <taxon>Bacillales</taxon>
        <taxon>Paenibacillaceae</taxon>
        <taxon>Paenibacillus</taxon>
    </lineage>
</organism>
<dbReference type="RefSeq" id="WP_162357271.1">
    <property type="nucleotide sequence ID" value="NZ_CP048209.1"/>
</dbReference>
<name>A0A6C0FZD1_9BACL</name>
<dbReference type="Proteomes" id="UP000476064">
    <property type="component" value="Chromosome"/>
</dbReference>
<protein>
    <recommendedName>
        <fullName evidence="3">DUF4375 domain-containing protein</fullName>
    </recommendedName>
</protein>
<sequence length="171" mass="19438">METHYRAVCKEADLEREDLAWRCIEPALLAVKAKSAEVKANIYERLNAGQKALYLFYAFHNHAGTRAEFYWFTYYYLYVLPAWPGLKEGLAFFGDQPLLRLLEEAELLVEEHTRGADGARREASPSDLDADASLGEAADRLFSRYGALAGETIGRMNAYIRAHPAEFLRLE</sequence>
<accession>A0A6C0FZD1</accession>